<feature type="domain" description="P-type ATPase A" evidence="4">
    <location>
        <begin position="234"/>
        <end position="309"/>
    </location>
</feature>
<dbReference type="Proteomes" id="UP000034883">
    <property type="component" value="Chromosome"/>
</dbReference>
<reference evidence="5 6" key="1">
    <citation type="submission" date="2015-03" db="EMBL/GenBank/DDBJ databases">
        <title>Genome assembly of Sandaracinus amylolyticus DSM 53668.</title>
        <authorList>
            <person name="Sharma G."/>
            <person name="Subramanian S."/>
        </authorList>
    </citation>
    <scope>NUCLEOTIDE SEQUENCE [LARGE SCALE GENOMIC DNA]</scope>
    <source>
        <strain evidence="5 6">DSM 53668</strain>
    </source>
</reference>
<dbReference type="GO" id="GO:0016020">
    <property type="term" value="C:membrane"/>
    <property type="evidence" value="ECO:0007669"/>
    <property type="project" value="TreeGrafter"/>
</dbReference>
<dbReference type="SUPFAM" id="SSF81660">
    <property type="entry name" value="Metal cation-transporting ATPase, ATP-binding domain N"/>
    <property type="match status" value="1"/>
</dbReference>
<feature type="transmembrane region" description="Helical" evidence="3">
    <location>
        <begin position="174"/>
        <end position="194"/>
    </location>
</feature>
<feature type="region of interest" description="Disordered" evidence="2">
    <location>
        <begin position="36"/>
        <end position="91"/>
    </location>
</feature>
<dbReference type="InterPro" id="IPR008250">
    <property type="entry name" value="ATPase_P-typ_transduc_dom_A_sf"/>
</dbReference>
<organism evidence="5 6">
    <name type="scientific">Sandaracinus amylolyticus</name>
    <dbReference type="NCBI Taxonomy" id="927083"/>
    <lineage>
        <taxon>Bacteria</taxon>
        <taxon>Pseudomonadati</taxon>
        <taxon>Myxococcota</taxon>
        <taxon>Polyangia</taxon>
        <taxon>Polyangiales</taxon>
        <taxon>Sandaracinaceae</taxon>
        <taxon>Sandaracinus</taxon>
    </lineage>
</organism>
<dbReference type="KEGG" id="samy:DB32_004228"/>
<name>A0A0F6SFK0_9BACT</name>
<dbReference type="Gene3D" id="3.40.1110.10">
    <property type="entry name" value="Calcium-transporting ATPase, cytoplasmic domain N"/>
    <property type="match status" value="1"/>
</dbReference>
<dbReference type="GO" id="GO:0000166">
    <property type="term" value="F:nucleotide binding"/>
    <property type="evidence" value="ECO:0007669"/>
    <property type="project" value="InterPro"/>
</dbReference>
<gene>
    <name evidence="5" type="ORF">DB32_004228</name>
</gene>
<dbReference type="InterPro" id="IPR051014">
    <property type="entry name" value="Cation_Transport_ATPase_IB"/>
</dbReference>
<dbReference type="Gene3D" id="2.70.150.10">
    <property type="entry name" value="Calcium-transporting ATPase, cytoplasmic transduction domain A"/>
    <property type="match status" value="1"/>
</dbReference>
<dbReference type="SUPFAM" id="SSF81653">
    <property type="entry name" value="Calcium ATPase, transduction domain A"/>
    <property type="match status" value="1"/>
</dbReference>
<dbReference type="InterPro" id="IPR036412">
    <property type="entry name" value="HAD-like_sf"/>
</dbReference>
<dbReference type="PANTHER" id="PTHR48085">
    <property type="entry name" value="CADMIUM/ZINC-TRANSPORTING ATPASE HMA2-RELATED"/>
    <property type="match status" value="1"/>
</dbReference>
<dbReference type="InterPro" id="IPR023214">
    <property type="entry name" value="HAD_sf"/>
</dbReference>
<dbReference type="Gene3D" id="3.40.50.1000">
    <property type="entry name" value="HAD superfamily/HAD-like"/>
    <property type="match status" value="1"/>
</dbReference>
<feature type="compositionally biased region" description="Low complexity" evidence="2">
    <location>
        <begin position="71"/>
        <end position="86"/>
    </location>
</feature>
<dbReference type="STRING" id="927083.DB32_004228"/>
<protein>
    <submittedName>
        <fullName evidence="5">Lead, cadmium, zinc and mercury transporting ATPase</fullName>
    </submittedName>
</protein>
<dbReference type="PANTHER" id="PTHR48085:SF5">
    <property type="entry name" value="CADMIUM_ZINC-TRANSPORTING ATPASE HMA4-RELATED"/>
    <property type="match status" value="1"/>
</dbReference>
<sequence>MCGTSVEPLRARAVIALEDGLRFLCSPECRDRFLRGERHRERSEPPRASASASASSSDPMLRAVRKRRSQRPPSASSSSSEWTAPQPEAPEPPVPLPVLPLAVAGMALVAAAFATSWTLVGISAVLTGAAAALAVLGPLPLRRDAGWLAWATAPSGASLACVAALLSFEGGHDARLALAGAALAAAAAILRAWLDASAARPLERLLDALRRRIPARAQGPVDDATRPLQVGSRVLEADRVRAGEEVIVSDGGVVPVDGVVRAGEGYVLAHPAARSPVRRRAGDPVIAGARVIDGAIRVLATRVGEHRALLRPARFGDGTADDAARVTRITTRGIQWGGLAVLAFGVLGLWLGDSGGGLAMRLSAAAGVLVAVPLLSLRRAAEAPFVAAGATAAERGIVFQSARSLDRAGRVRVVALCTHGTITEGEPEVVEVHPIGEGSVDEALGLAAAAEASLEGNPIARAILRHVERRRVAKGAVRRVTQVPGRGITAVGAASEAIVVGSRQLLLDEGISVAVGDVDAERAEKRGLSVVFVGVDRKLRALVMLRDEDRPGARAAVQRLIDLDAEVLLVSGDHRSTVESLARPLDVDHVKAELTPEERGAEVRRLREAGGGTVAVIGRAGPDDVVLAAADVPVVLAAAGSPEGERAIALTGDDVRDAAAALWLANAARREANRAVAVAATAGLALAVLAANGLAAPGVVALGAIAVDVLALPAAARLLRRIELRLPARG</sequence>
<evidence type="ECO:0000256" key="3">
    <source>
        <dbReference type="SAM" id="Phobius"/>
    </source>
</evidence>
<dbReference type="Pfam" id="PF00122">
    <property type="entry name" value="E1-E2_ATPase"/>
    <property type="match status" value="1"/>
</dbReference>
<comment type="similarity">
    <text evidence="1">Belongs to the cation transport ATPase (P-type) (TC 3.A.3) family. Type IB subfamily.</text>
</comment>
<feature type="transmembrane region" description="Helical" evidence="3">
    <location>
        <begin position="147"/>
        <end position="168"/>
    </location>
</feature>
<feature type="compositionally biased region" description="Low complexity" evidence="2">
    <location>
        <begin position="48"/>
        <end position="57"/>
    </location>
</feature>
<keyword evidence="3" id="KW-0812">Transmembrane</keyword>
<keyword evidence="3" id="KW-1133">Transmembrane helix</keyword>
<proteinExistence type="inferred from homology"/>
<feature type="transmembrane region" description="Helical" evidence="3">
    <location>
        <begin position="102"/>
        <end position="135"/>
    </location>
</feature>
<keyword evidence="3" id="KW-0472">Membrane</keyword>
<evidence type="ECO:0000313" key="6">
    <source>
        <dbReference type="Proteomes" id="UP000034883"/>
    </source>
</evidence>
<feature type="transmembrane region" description="Helical" evidence="3">
    <location>
        <begin position="334"/>
        <end position="352"/>
    </location>
</feature>
<accession>A0A0F6SFK0</accession>
<feature type="transmembrane region" description="Helical" evidence="3">
    <location>
        <begin position="675"/>
        <end position="694"/>
    </location>
</feature>
<dbReference type="InterPro" id="IPR023299">
    <property type="entry name" value="ATPase_P-typ_cyto_dom_N"/>
</dbReference>
<dbReference type="GO" id="GO:0015086">
    <property type="term" value="F:cadmium ion transmembrane transporter activity"/>
    <property type="evidence" value="ECO:0007669"/>
    <property type="project" value="TreeGrafter"/>
</dbReference>
<evidence type="ECO:0000313" key="5">
    <source>
        <dbReference type="EMBL" id="AKF07079.1"/>
    </source>
</evidence>
<dbReference type="InterPro" id="IPR059000">
    <property type="entry name" value="ATPase_P-type_domA"/>
</dbReference>
<dbReference type="SUPFAM" id="SSF56784">
    <property type="entry name" value="HAD-like"/>
    <property type="match status" value="1"/>
</dbReference>
<evidence type="ECO:0000256" key="2">
    <source>
        <dbReference type="SAM" id="MobiDB-lite"/>
    </source>
</evidence>
<evidence type="ECO:0000256" key="1">
    <source>
        <dbReference type="ARBA" id="ARBA00006024"/>
    </source>
</evidence>
<feature type="transmembrane region" description="Helical" evidence="3">
    <location>
        <begin position="700"/>
        <end position="719"/>
    </location>
</feature>
<dbReference type="Pfam" id="PF00702">
    <property type="entry name" value="Hydrolase"/>
    <property type="match status" value="1"/>
</dbReference>
<feature type="compositionally biased region" description="Basic and acidic residues" evidence="2">
    <location>
        <begin position="36"/>
        <end position="45"/>
    </location>
</feature>
<evidence type="ECO:0000259" key="4">
    <source>
        <dbReference type="Pfam" id="PF00122"/>
    </source>
</evidence>
<keyword evidence="6" id="KW-1185">Reference proteome</keyword>
<feature type="transmembrane region" description="Helical" evidence="3">
    <location>
        <begin position="358"/>
        <end position="377"/>
    </location>
</feature>
<dbReference type="EMBL" id="CP011125">
    <property type="protein sequence ID" value="AKF07079.1"/>
    <property type="molecule type" value="Genomic_DNA"/>
</dbReference>
<dbReference type="AlphaFoldDB" id="A0A0F6SFK0"/>